<dbReference type="Pfam" id="PF03328">
    <property type="entry name" value="HpcH_HpaI"/>
    <property type="match status" value="1"/>
</dbReference>
<dbReference type="PANTHER" id="PTHR30502:SF8">
    <property type="entry name" value="SYNTHASE, PUTATIVE-RELATED"/>
    <property type="match status" value="1"/>
</dbReference>
<comment type="caution">
    <text evidence="4">The sequence shown here is derived from an EMBL/GenBank/DDBJ whole genome shotgun (WGS) entry which is preliminary data.</text>
</comment>
<evidence type="ECO:0000256" key="1">
    <source>
        <dbReference type="ARBA" id="ARBA00022723"/>
    </source>
</evidence>
<reference evidence="4 5" key="1">
    <citation type="submission" date="2020-01" db="EMBL/GenBank/DDBJ databases">
        <title>Draft genome sequence of Aspergillus udagawae IFM 53868.</title>
        <authorList>
            <person name="Takahashi H."/>
            <person name="Yaguchi T."/>
        </authorList>
    </citation>
    <scope>NUCLEOTIDE SEQUENCE [LARGE SCALE GENOMIC DNA]</scope>
    <source>
        <strain evidence="4 5">IFM 53868</strain>
    </source>
</reference>
<dbReference type="EMBL" id="BLKG01000059">
    <property type="protein sequence ID" value="GFF89082.1"/>
    <property type="molecule type" value="Genomic_DNA"/>
</dbReference>
<sequence>MEDYRAASLFQPSNLAKALADTMDPSSGRPTHLMGTFVSIPHTISARTLAVLGYDCVMIDAQHTPIDAENLVRLIQTVSLSSKGRTVPICRVPSAQSHLLTYALDAGAGGIIFPHIDTPEQAAEAVSKCRYAYSNGDRSLAPAVLVPGVTDGAPPGSSHERVADDNIAVIIQIESPLALDNADAIAAVPGVNALMLGAGDLRVAMRCPPRQVGDPEDPKILDAIERLVNVSRRHQKPLAVVTFKLSGKAKTWLNDFQLLIITSDYWSLVKGHKEDLAYSNFRDLCLPRKSPYPCNYEKDEDMDEIQTL</sequence>
<feature type="domain" description="HpcH/HpaI aldolase/citrate lyase" evidence="3">
    <location>
        <begin position="35"/>
        <end position="235"/>
    </location>
</feature>
<evidence type="ECO:0000313" key="4">
    <source>
        <dbReference type="EMBL" id="GFF89082.1"/>
    </source>
</evidence>
<dbReference type="Proteomes" id="UP000465266">
    <property type="component" value="Unassembled WGS sequence"/>
</dbReference>
<dbReference type="InterPro" id="IPR040442">
    <property type="entry name" value="Pyrv_kinase-like_dom_sf"/>
</dbReference>
<accession>A0ABQ1AVZ8</accession>
<keyword evidence="2" id="KW-0456">Lyase</keyword>
<gene>
    <name evidence="4" type="ORF">IFM53868_05717</name>
</gene>
<evidence type="ECO:0000256" key="2">
    <source>
        <dbReference type="ARBA" id="ARBA00023239"/>
    </source>
</evidence>
<dbReference type="SUPFAM" id="SSF51621">
    <property type="entry name" value="Phosphoenolpyruvate/pyruvate domain"/>
    <property type="match status" value="1"/>
</dbReference>
<evidence type="ECO:0000259" key="3">
    <source>
        <dbReference type="Pfam" id="PF03328"/>
    </source>
</evidence>
<protein>
    <submittedName>
        <fullName evidence="4">5-keto-4-deoxy-D-glucarate aldolase</fullName>
    </submittedName>
</protein>
<dbReference type="Gene3D" id="3.20.20.60">
    <property type="entry name" value="Phosphoenolpyruvate-binding domains"/>
    <property type="match status" value="1"/>
</dbReference>
<proteinExistence type="predicted"/>
<dbReference type="PANTHER" id="PTHR30502">
    <property type="entry name" value="2-KETO-3-DEOXY-L-RHAMNONATE ALDOLASE"/>
    <property type="match status" value="1"/>
</dbReference>
<keyword evidence="1" id="KW-0479">Metal-binding</keyword>
<dbReference type="InterPro" id="IPR005000">
    <property type="entry name" value="Aldolase/citrate-lyase_domain"/>
</dbReference>
<evidence type="ECO:0000313" key="5">
    <source>
        <dbReference type="Proteomes" id="UP000465266"/>
    </source>
</evidence>
<organism evidence="4 5">
    <name type="scientific">Aspergillus udagawae</name>
    <dbReference type="NCBI Taxonomy" id="91492"/>
    <lineage>
        <taxon>Eukaryota</taxon>
        <taxon>Fungi</taxon>
        <taxon>Dikarya</taxon>
        <taxon>Ascomycota</taxon>
        <taxon>Pezizomycotina</taxon>
        <taxon>Eurotiomycetes</taxon>
        <taxon>Eurotiomycetidae</taxon>
        <taxon>Eurotiales</taxon>
        <taxon>Aspergillaceae</taxon>
        <taxon>Aspergillus</taxon>
        <taxon>Aspergillus subgen. Fumigati</taxon>
    </lineage>
</organism>
<keyword evidence="5" id="KW-1185">Reference proteome</keyword>
<dbReference type="InterPro" id="IPR015813">
    <property type="entry name" value="Pyrv/PenolPyrv_kinase-like_dom"/>
</dbReference>
<name>A0ABQ1AVZ8_9EURO</name>
<dbReference type="InterPro" id="IPR050251">
    <property type="entry name" value="HpcH-HpaI_aldolase"/>
</dbReference>